<organism evidence="2 3">
    <name type="scientific">Pseudomonas prosekii</name>
    <dbReference type="NCBI Taxonomy" id="1148509"/>
    <lineage>
        <taxon>Bacteria</taxon>
        <taxon>Pseudomonadati</taxon>
        <taxon>Pseudomonadota</taxon>
        <taxon>Gammaproteobacteria</taxon>
        <taxon>Pseudomonadales</taxon>
        <taxon>Pseudomonadaceae</taxon>
        <taxon>Pseudomonas</taxon>
    </lineage>
</organism>
<keyword evidence="1" id="KW-1133">Transmembrane helix</keyword>
<dbReference type="Proteomes" id="UP000198481">
    <property type="component" value="Chromosome I"/>
</dbReference>
<name>A0A1H1WKV3_9PSED</name>
<dbReference type="STRING" id="1148509.SAMN05216222_2762"/>
<evidence type="ECO:0000313" key="3">
    <source>
        <dbReference type="Proteomes" id="UP000198481"/>
    </source>
</evidence>
<keyword evidence="1" id="KW-0472">Membrane</keyword>
<dbReference type="AlphaFoldDB" id="A0A1H1WKV3"/>
<feature type="transmembrane region" description="Helical" evidence="1">
    <location>
        <begin position="42"/>
        <end position="62"/>
    </location>
</feature>
<evidence type="ECO:0000256" key="1">
    <source>
        <dbReference type="SAM" id="Phobius"/>
    </source>
</evidence>
<keyword evidence="1" id="KW-0812">Transmembrane</keyword>
<dbReference type="RefSeq" id="WP_231987146.1">
    <property type="nucleotide sequence ID" value="NZ_LT629762.1"/>
</dbReference>
<proteinExistence type="predicted"/>
<accession>A0A1H1WKV3</accession>
<gene>
    <name evidence="2" type="ORF">SAMN05216222_2762</name>
</gene>
<feature type="transmembrane region" description="Helical" evidence="1">
    <location>
        <begin position="83"/>
        <end position="106"/>
    </location>
</feature>
<protein>
    <submittedName>
        <fullName evidence="2">Uncharacterized protein</fullName>
    </submittedName>
</protein>
<reference evidence="2 3" key="1">
    <citation type="submission" date="2016-10" db="EMBL/GenBank/DDBJ databases">
        <authorList>
            <person name="de Groot N.N."/>
        </authorList>
    </citation>
    <scope>NUCLEOTIDE SEQUENCE [LARGE SCALE GENOMIC DNA]</scope>
    <source>
        <strain evidence="2 3">LMG 26867</strain>
    </source>
</reference>
<feature type="transmembrane region" description="Helical" evidence="1">
    <location>
        <begin position="7"/>
        <end position="27"/>
    </location>
</feature>
<sequence>MISLSRRLFLGAALWVPIIAFEVLIYLESTVWYPTAFNWEQFLMIHVLCFGALAYIVFAAWATRKLSRTTEQQIVKKIWCAPLMFIPFYAAPWVIGGLGFLLFGHLAGLGMMVMWVVFLPYLLVVGYVVSGLTVALYWTFFFMRFNTRQVTRVL</sequence>
<evidence type="ECO:0000313" key="2">
    <source>
        <dbReference type="EMBL" id="SDS97290.1"/>
    </source>
</evidence>
<feature type="transmembrane region" description="Helical" evidence="1">
    <location>
        <begin position="112"/>
        <end position="138"/>
    </location>
</feature>
<dbReference type="EMBL" id="LT629762">
    <property type="protein sequence ID" value="SDS97290.1"/>
    <property type="molecule type" value="Genomic_DNA"/>
</dbReference>